<sequence>MSPQAQARYARWSDAVLAICGECQIRPPRHGDLFLGDIRQRMLGNLEIADIRTNAEWILREPGPAGTRNTRHVFLVLQREGVVSVYGDQAKFDLEPGDIALLDSAQRFEMRPRGLLHQMSVHLPREAFAAPSERCQRFGKLSRHGLSGQLLRDMLLRLATGDGDTDVTTEEGDALRESLGALSRGALGRSANGEAPGSVDSLRLRAEHQIRMNLQDEDQSVSRLARQLDISLRQIHRLFSADGESVGRYIVRARIEASCRDLLRAELNDWTITAIAQKWGFGDAAHFSRVFRKQLGLSPREYRQGGRDA</sequence>
<feature type="domain" description="HTH araC/xylS-type" evidence="4">
    <location>
        <begin position="204"/>
        <end position="305"/>
    </location>
</feature>
<dbReference type="STRING" id="999541.bgla_1g15190"/>
<dbReference type="Proteomes" id="UP000008316">
    <property type="component" value="Chromosome 1"/>
</dbReference>
<evidence type="ECO:0000313" key="5">
    <source>
        <dbReference type="EMBL" id="AEA60178.1"/>
    </source>
</evidence>
<organism evidence="5 6">
    <name type="scientific">Burkholderia gladioli (strain BSR3)</name>
    <dbReference type="NCBI Taxonomy" id="999541"/>
    <lineage>
        <taxon>Bacteria</taxon>
        <taxon>Pseudomonadati</taxon>
        <taxon>Pseudomonadota</taxon>
        <taxon>Betaproteobacteria</taxon>
        <taxon>Burkholderiales</taxon>
        <taxon>Burkholderiaceae</taxon>
        <taxon>Burkholderia</taxon>
    </lineage>
</organism>
<dbReference type="PROSITE" id="PS01124">
    <property type="entry name" value="HTH_ARAC_FAMILY_2"/>
    <property type="match status" value="1"/>
</dbReference>
<dbReference type="PANTHER" id="PTHR43280">
    <property type="entry name" value="ARAC-FAMILY TRANSCRIPTIONAL REGULATOR"/>
    <property type="match status" value="1"/>
</dbReference>
<dbReference type="HOGENOM" id="CLU_049704_4_1_4"/>
<dbReference type="InterPro" id="IPR018060">
    <property type="entry name" value="HTH_AraC"/>
</dbReference>
<proteinExistence type="predicted"/>
<dbReference type="AlphaFoldDB" id="F2LCC6"/>
<dbReference type="Pfam" id="PF12833">
    <property type="entry name" value="HTH_18"/>
    <property type="match status" value="1"/>
</dbReference>
<dbReference type="EMBL" id="CP002599">
    <property type="protein sequence ID" value="AEA60178.1"/>
    <property type="molecule type" value="Genomic_DNA"/>
</dbReference>
<evidence type="ECO:0000313" key="6">
    <source>
        <dbReference type="Proteomes" id="UP000008316"/>
    </source>
</evidence>
<name>F2LCC6_BURGS</name>
<dbReference type="eggNOG" id="COG2207">
    <property type="taxonomic scope" value="Bacteria"/>
</dbReference>
<reference evidence="5 6" key="1">
    <citation type="journal article" date="2011" name="J. Bacteriol.">
        <title>Complete genome sequence of Burkholderia gladioli BSR3.</title>
        <authorList>
            <person name="Seo Y.S."/>
            <person name="Lim J."/>
            <person name="Choi B.S."/>
            <person name="Kim H."/>
            <person name="Goo E."/>
            <person name="Lee B."/>
            <person name="Lim J.S."/>
            <person name="Choi I.Y."/>
            <person name="Moon J.S."/>
            <person name="Kim J."/>
            <person name="Hwang I."/>
        </authorList>
    </citation>
    <scope>NUCLEOTIDE SEQUENCE [LARGE SCALE GENOMIC DNA]</scope>
    <source>
        <strain evidence="5 6">BSR3</strain>
    </source>
</reference>
<accession>F2LCC6</accession>
<gene>
    <name evidence="5" type="ordered locus">bgla_1g15190</name>
</gene>
<keyword evidence="1" id="KW-0805">Transcription regulation</keyword>
<dbReference type="Gene3D" id="1.10.10.60">
    <property type="entry name" value="Homeodomain-like"/>
    <property type="match status" value="1"/>
</dbReference>
<keyword evidence="3" id="KW-0804">Transcription</keyword>
<keyword evidence="2" id="KW-0238">DNA-binding</keyword>
<dbReference type="PRINTS" id="PR00032">
    <property type="entry name" value="HTHARAC"/>
</dbReference>
<protein>
    <recommendedName>
        <fullName evidence="4">HTH araC/xylS-type domain-containing protein</fullName>
    </recommendedName>
</protein>
<dbReference type="GO" id="GO:0043565">
    <property type="term" value="F:sequence-specific DNA binding"/>
    <property type="evidence" value="ECO:0007669"/>
    <property type="project" value="InterPro"/>
</dbReference>
<dbReference type="RefSeq" id="WP_013697518.1">
    <property type="nucleotide sequence ID" value="NC_015381.1"/>
</dbReference>
<evidence type="ECO:0000256" key="1">
    <source>
        <dbReference type="ARBA" id="ARBA00023015"/>
    </source>
</evidence>
<keyword evidence="6" id="KW-1185">Reference proteome</keyword>
<dbReference type="NCBIfam" id="NF007243">
    <property type="entry name" value="PRK09685.1"/>
    <property type="match status" value="1"/>
</dbReference>
<dbReference type="InterPro" id="IPR020449">
    <property type="entry name" value="Tscrpt_reg_AraC-type_HTH"/>
</dbReference>
<dbReference type="PROSITE" id="PS00041">
    <property type="entry name" value="HTH_ARAC_FAMILY_1"/>
    <property type="match status" value="1"/>
</dbReference>
<evidence type="ECO:0000256" key="3">
    <source>
        <dbReference type="ARBA" id="ARBA00023163"/>
    </source>
</evidence>
<evidence type="ECO:0000256" key="2">
    <source>
        <dbReference type="ARBA" id="ARBA00023125"/>
    </source>
</evidence>
<dbReference type="InterPro" id="IPR009057">
    <property type="entry name" value="Homeodomain-like_sf"/>
</dbReference>
<evidence type="ECO:0000259" key="4">
    <source>
        <dbReference type="PROSITE" id="PS01124"/>
    </source>
</evidence>
<dbReference type="InterPro" id="IPR018062">
    <property type="entry name" value="HTH_AraC-typ_CS"/>
</dbReference>
<dbReference type="Pfam" id="PF14525">
    <property type="entry name" value="AraC_binding_2"/>
    <property type="match status" value="1"/>
</dbReference>
<dbReference type="KEGG" id="bgd:bgla_1g15190"/>
<dbReference type="SMART" id="SM00342">
    <property type="entry name" value="HTH_ARAC"/>
    <property type="match status" value="1"/>
</dbReference>
<dbReference type="SUPFAM" id="SSF46689">
    <property type="entry name" value="Homeodomain-like"/>
    <property type="match status" value="1"/>
</dbReference>
<dbReference type="InterPro" id="IPR035418">
    <property type="entry name" value="AraC-bd_2"/>
</dbReference>
<dbReference type="GO" id="GO:0003700">
    <property type="term" value="F:DNA-binding transcription factor activity"/>
    <property type="evidence" value="ECO:0007669"/>
    <property type="project" value="InterPro"/>
</dbReference>
<dbReference type="PANTHER" id="PTHR43280:SF31">
    <property type="entry name" value="TRANSCRIPTIONAL REGULATORY PROTEIN"/>
    <property type="match status" value="1"/>
</dbReference>